<gene>
    <name evidence="1" type="primary">Vigan.06G030900</name>
    <name evidence="1" type="ORF">VIGAN_06030900</name>
</gene>
<reference evidence="1 2" key="1">
    <citation type="journal article" date="2015" name="Sci. Rep.">
        <title>The power of single molecule real-time sequencing technology in the de novo assembly of a eukaryotic genome.</title>
        <authorList>
            <person name="Sakai H."/>
            <person name="Naito K."/>
            <person name="Ogiso-Tanaka E."/>
            <person name="Takahashi Y."/>
            <person name="Iseki K."/>
            <person name="Muto C."/>
            <person name="Satou K."/>
            <person name="Teruya K."/>
            <person name="Shiroma A."/>
            <person name="Shimoji M."/>
            <person name="Hirano T."/>
            <person name="Itoh T."/>
            <person name="Kaga A."/>
            <person name="Tomooka N."/>
        </authorList>
    </citation>
    <scope>NUCLEOTIDE SEQUENCE [LARGE SCALE GENOMIC DNA]</scope>
    <source>
        <strain evidence="2">cv. Shumari</strain>
    </source>
</reference>
<organism evidence="1 2">
    <name type="scientific">Vigna angularis var. angularis</name>
    <dbReference type="NCBI Taxonomy" id="157739"/>
    <lineage>
        <taxon>Eukaryota</taxon>
        <taxon>Viridiplantae</taxon>
        <taxon>Streptophyta</taxon>
        <taxon>Embryophyta</taxon>
        <taxon>Tracheophyta</taxon>
        <taxon>Spermatophyta</taxon>
        <taxon>Magnoliopsida</taxon>
        <taxon>eudicotyledons</taxon>
        <taxon>Gunneridae</taxon>
        <taxon>Pentapetalae</taxon>
        <taxon>rosids</taxon>
        <taxon>fabids</taxon>
        <taxon>Fabales</taxon>
        <taxon>Fabaceae</taxon>
        <taxon>Papilionoideae</taxon>
        <taxon>50 kb inversion clade</taxon>
        <taxon>NPAAA clade</taxon>
        <taxon>indigoferoid/millettioid clade</taxon>
        <taxon>Phaseoleae</taxon>
        <taxon>Vigna</taxon>
    </lineage>
</organism>
<dbReference type="EMBL" id="AP015039">
    <property type="protein sequence ID" value="BAT89367.1"/>
    <property type="molecule type" value="Genomic_DNA"/>
</dbReference>
<name>A0A0S3S952_PHAAN</name>
<sequence length="102" mass="12441">MKLELPGALLRFLNDDRRRGKTLKSWNLERDLILMTLFPKMEFYHNTHPRACRNMQVALLYWERENARFTQHFFKDIAATTYDCDFKSNPWKLIEKFIQYHG</sequence>
<accession>A0A0S3S952</accession>
<proteinExistence type="predicted"/>
<dbReference type="Proteomes" id="UP000291084">
    <property type="component" value="Chromosome 6"/>
</dbReference>
<keyword evidence="2" id="KW-1185">Reference proteome</keyword>
<evidence type="ECO:0000313" key="1">
    <source>
        <dbReference type="EMBL" id="BAT89367.1"/>
    </source>
</evidence>
<protein>
    <submittedName>
        <fullName evidence="1">Uncharacterized protein</fullName>
    </submittedName>
</protein>
<dbReference type="AlphaFoldDB" id="A0A0S3S952"/>
<evidence type="ECO:0000313" key="2">
    <source>
        <dbReference type="Proteomes" id="UP000291084"/>
    </source>
</evidence>